<dbReference type="EMBL" id="LGAP01000018">
    <property type="protein sequence ID" value="KOF15600.1"/>
    <property type="molecule type" value="Genomic_DNA"/>
</dbReference>
<comment type="caution">
    <text evidence="1">The sequence shown here is derived from an EMBL/GenBank/DDBJ whole genome shotgun (WGS) entry which is preliminary data.</text>
</comment>
<gene>
    <name evidence="1" type="ORF">AC244_22825</name>
</gene>
<proteinExistence type="predicted"/>
<dbReference type="Proteomes" id="UP000037425">
    <property type="component" value="Unassembled WGS sequence"/>
</dbReference>
<protein>
    <submittedName>
        <fullName evidence="1">Uncharacterized protein</fullName>
    </submittedName>
</protein>
<reference evidence="2" key="1">
    <citation type="submission" date="2015-07" db="EMBL/GenBank/DDBJ databases">
        <title>Whole genome sequence of an Ensifer adhaerens strain isolated from a cave pool in the Wind Cave National Park.</title>
        <authorList>
            <person name="Eng W.W.H."/>
            <person name="Gan H.M."/>
            <person name="Barton H.A."/>
            <person name="Savka M.A."/>
        </authorList>
    </citation>
    <scope>NUCLEOTIDE SEQUENCE [LARGE SCALE GENOMIC DNA]</scope>
    <source>
        <strain evidence="2">SD006</strain>
    </source>
</reference>
<accession>A0A0L8BLX3</accession>
<dbReference type="AlphaFoldDB" id="A0A0L8BLX3"/>
<sequence>MKSKHEEHALVISAWESEGGAPNRSGQLDQYGRRFDGDGTYSIYHVFTGETVEIGPWKMEGLSPKNAVRALRILNTPKLAGDRLHL</sequence>
<dbReference type="PATRIC" id="fig|106592.7.peg.2440"/>
<organism evidence="1 2">
    <name type="scientific">Ensifer adhaerens</name>
    <name type="common">Sinorhizobium morelense</name>
    <dbReference type="NCBI Taxonomy" id="106592"/>
    <lineage>
        <taxon>Bacteria</taxon>
        <taxon>Pseudomonadati</taxon>
        <taxon>Pseudomonadota</taxon>
        <taxon>Alphaproteobacteria</taxon>
        <taxon>Hyphomicrobiales</taxon>
        <taxon>Rhizobiaceae</taxon>
        <taxon>Sinorhizobium/Ensifer group</taxon>
        <taxon>Ensifer</taxon>
    </lineage>
</organism>
<dbReference type="OrthoDB" id="8096922at2"/>
<dbReference type="RefSeq" id="WP_053251096.1">
    <property type="nucleotide sequence ID" value="NZ_LGAP01000018.1"/>
</dbReference>
<evidence type="ECO:0000313" key="1">
    <source>
        <dbReference type="EMBL" id="KOF15600.1"/>
    </source>
</evidence>
<evidence type="ECO:0000313" key="2">
    <source>
        <dbReference type="Proteomes" id="UP000037425"/>
    </source>
</evidence>
<name>A0A0L8BLX3_ENSAD</name>